<dbReference type="EMBL" id="JBHMDM010000001">
    <property type="protein sequence ID" value="MFB9375366.1"/>
    <property type="molecule type" value="Genomic_DNA"/>
</dbReference>
<dbReference type="NCBIfam" id="NF009201">
    <property type="entry name" value="PRK12549.1"/>
    <property type="match status" value="1"/>
</dbReference>
<dbReference type="InterPro" id="IPR036291">
    <property type="entry name" value="NAD(P)-bd_dom_sf"/>
</dbReference>
<dbReference type="InterPro" id="IPR013708">
    <property type="entry name" value="Shikimate_DH-bd_N"/>
</dbReference>
<dbReference type="Pfam" id="PF03435">
    <property type="entry name" value="Sacchrp_dh_NADP"/>
    <property type="match status" value="1"/>
</dbReference>
<organism evidence="5 6">
    <name type="scientific">Kineococcus gynurae</name>
    <dbReference type="NCBI Taxonomy" id="452979"/>
    <lineage>
        <taxon>Bacteria</taxon>
        <taxon>Bacillati</taxon>
        <taxon>Actinomycetota</taxon>
        <taxon>Actinomycetes</taxon>
        <taxon>Kineosporiales</taxon>
        <taxon>Kineosporiaceae</taxon>
        <taxon>Kineococcus</taxon>
    </lineage>
</organism>
<dbReference type="Proteomes" id="UP001589748">
    <property type="component" value="Unassembled WGS sequence"/>
</dbReference>
<feature type="domain" description="Shikimate dehydrogenase substrate binding N-terminal" evidence="4">
    <location>
        <begin position="11"/>
        <end position="98"/>
    </location>
</feature>
<dbReference type="InterPro" id="IPR022893">
    <property type="entry name" value="Shikimate_DH_fam"/>
</dbReference>
<evidence type="ECO:0000256" key="2">
    <source>
        <dbReference type="ARBA" id="ARBA00023141"/>
    </source>
</evidence>
<protein>
    <submittedName>
        <fullName evidence="5">Shikimate dehydrogenase</fullName>
    </submittedName>
</protein>
<dbReference type="InterPro" id="IPR005097">
    <property type="entry name" value="Sacchrp_dh_NADP-bd"/>
</dbReference>
<evidence type="ECO:0000256" key="1">
    <source>
        <dbReference type="ARBA" id="ARBA00004871"/>
    </source>
</evidence>
<feature type="domain" description="Saccharopine dehydrogenase NADP binding" evidence="3">
    <location>
        <begin position="131"/>
        <end position="203"/>
    </location>
</feature>
<dbReference type="InterPro" id="IPR046346">
    <property type="entry name" value="Aminoacid_DH-like_N_sf"/>
</dbReference>
<dbReference type="Gene3D" id="3.40.50.720">
    <property type="entry name" value="NAD(P)-binding Rossmann-like Domain"/>
    <property type="match status" value="1"/>
</dbReference>
<dbReference type="SUPFAM" id="SSF51735">
    <property type="entry name" value="NAD(P)-binding Rossmann-fold domains"/>
    <property type="match status" value="1"/>
</dbReference>
<accession>A0ABV5LMR1</accession>
<dbReference type="SUPFAM" id="SSF53223">
    <property type="entry name" value="Aminoacid dehydrogenase-like, N-terminal domain"/>
    <property type="match status" value="1"/>
</dbReference>
<comment type="pathway">
    <text evidence="1">Metabolic intermediate biosynthesis; chorismate biosynthesis; chorismate from D-erythrose 4-phosphate and phosphoenolpyruvate: step 4/7.</text>
</comment>
<dbReference type="Gene3D" id="3.40.50.10860">
    <property type="entry name" value="Leucine Dehydrogenase, chain A, domain 1"/>
    <property type="match status" value="1"/>
</dbReference>
<dbReference type="PANTHER" id="PTHR21089">
    <property type="entry name" value="SHIKIMATE DEHYDROGENASE"/>
    <property type="match status" value="1"/>
</dbReference>
<proteinExistence type="predicted"/>
<dbReference type="Pfam" id="PF08501">
    <property type="entry name" value="Shikimate_dh_N"/>
    <property type="match status" value="1"/>
</dbReference>
<keyword evidence="2" id="KW-0057">Aromatic amino acid biosynthesis</keyword>
<name>A0ABV5LMR1_9ACTN</name>
<sequence length="295" mass="30396">MTAVRPFLVGLVGSGVTPSLTPPLHMAEAAALGIPYVYRPVDIDRLGLRAEQIGEILRWARALGFDALNVTHPAKQLVLEHLDAVDPVAAALGAVNTVLLGPDGDVGFNTDTSGFATALSTGLPGVTLDDVVLLGAGGAGSAVADALLRLGVAHLTVVDVDPARAGALAESLRQRHTAAVAVAGSAELPGLLRRADGVVHCTPTGMAAHPGTPFDPQLLHPGLWVADIVYRPLETELLRAARAAGCRTLDGGHMAVHQAVDAFALITGRTPDAARMGRHFRDLVGAERADLALPA</sequence>
<reference evidence="5 6" key="1">
    <citation type="submission" date="2024-09" db="EMBL/GenBank/DDBJ databases">
        <authorList>
            <person name="Sun Q."/>
            <person name="Mori K."/>
        </authorList>
    </citation>
    <scope>NUCLEOTIDE SEQUENCE [LARGE SCALE GENOMIC DNA]</scope>
    <source>
        <strain evidence="5 6">TISTR 1856</strain>
    </source>
</reference>
<dbReference type="PANTHER" id="PTHR21089:SF1">
    <property type="entry name" value="BIFUNCTIONAL 3-DEHYDROQUINATE DEHYDRATASE_SHIKIMATE DEHYDROGENASE, CHLOROPLASTIC"/>
    <property type="match status" value="1"/>
</dbReference>
<keyword evidence="6" id="KW-1185">Reference proteome</keyword>
<evidence type="ECO:0000259" key="3">
    <source>
        <dbReference type="Pfam" id="PF03435"/>
    </source>
</evidence>
<evidence type="ECO:0000313" key="6">
    <source>
        <dbReference type="Proteomes" id="UP001589748"/>
    </source>
</evidence>
<evidence type="ECO:0000259" key="4">
    <source>
        <dbReference type="Pfam" id="PF08501"/>
    </source>
</evidence>
<evidence type="ECO:0000313" key="5">
    <source>
        <dbReference type="EMBL" id="MFB9375366.1"/>
    </source>
</evidence>
<dbReference type="RefSeq" id="WP_380136473.1">
    <property type="nucleotide sequence ID" value="NZ_JBHLUI010000006.1"/>
</dbReference>
<dbReference type="CDD" id="cd01065">
    <property type="entry name" value="NAD_bind_Shikimate_DH"/>
    <property type="match status" value="1"/>
</dbReference>
<keyword evidence="2" id="KW-0028">Amino-acid biosynthesis</keyword>
<gene>
    <name evidence="5" type="ORF">ACFFVI_00130</name>
</gene>
<comment type="caution">
    <text evidence="5">The sequence shown here is derived from an EMBL/GenBank/DDBJ whole genome shotgun (WGS) entry which is preliminary data.</text>
</comment>